<gene>
    <name evidence="2" type="ordered locus">LS215_0822</name>
</gene>
<protein>
    <submittedName>
        <fullName evidence="2">Uncharacterized protein</fullName>
    </submittedName>
</protein>
<dbReference type="Proteomes" id="UP000001747">
    <property type="component" value="Chromosome"/>
</dbReference>
<dbReference type="EMBL" id="CP001399">
    <property type="protein sequence ID" value="ACP34882.1"/>
    <property type="molecule type" value="Genomic_DNA"/>
</dbReference>
<organism evidence="2 3">
    <name type="scientific">Saccharolobus islandicus (strain L.S.2.15 / Lassen #1)</name>
    <name type="common">Sulfolobus islandicus</name>
    <dbReference type="NCBI Taxonomy" id="429572"/>
    <lineage>
        <taxon>Archaea</taxon>
        <taxon>Thermoproteota</taxon>
        <taxon>Thermoprotei</taxon>
        <taxon>Sulfolobales</taxon>
        <taxon>Sulfolobaceae</taxon>
        <taxon>Saccharolobus</taxon>
    </lineage>
</organism>
<dbReference type="HOGENOM" id="CLU_2010193_0_0_2"/>
<evidence type="ECO:0000313" key="2">
    <source>
        <dbReference type="EMBL" id="ACP34882.1"/>
    </source>
</evidence>
<evidence type="ECO:0000313" key="3">
    <source>
        <dbReference type="Proteomes" id="UP000001747"/>
    </source>
</evidence>
<keyword evidence="1" id="KW-0472">Membrane</keyword>
<name>C3MN42_SACI2</name>
<feature type="transmembrane region" description="Helical" evidence="1">
    <location>
        <begin position="33"/>
        <end position="52"/>
    </location>
</feature>
<accession>C3MN42</accession>
<dbReference type="OrthoDB" id="386867at2157"/>
<feature type="transmembrane region" description="Helical" evidence="1">
    <location>
        <begin position="98"/>
        <end position="120"/>
    </location>
</feature>
<dbReference type="RefSeq" id="WP_012713271.1">
    <property type="nucleotide sequence ID" value="NC_012589.1"/>
</dbReference>
<keyword evidence="1" id="KW-1133">Transmembrane helix</keyword>
<feature type="transmembrane region" description="Helical" evidence="1">
    <location>
        <begin position="58"/>
        <end position="77"/>
    </location>
</feature>
<evidence type="ECO:0000256" key="1">
    <source>
        <dbReference type="SAM" id="Phobius"/>
    </source>
</evidence>
<dbReference type="GeneID" id="7798999"/>
<dbReference type="AlphaFoldDB" id="C3MN42"/>
<dbReference type="KEGG" id="sis:LS215_0822"/>
<reference evidence="2 3" key="1">
    <citation type="journal article" date="2009" name="Proc. Natl. Acad. Sci. U.S.A.">
        <title>Biogeography of the Sulfolobus islandicus pan-genome.</title>
        <authorList>
            <person name="Reno M.L."/>
            <person name="Held N.L."/>
            <person name="Fields C.J."/>
            <person name="Burke P.V."/>
            <person name="Whitaker R.J."/>
        </authorList>
    </citation>
    <scope>NUCLEOTIDE SEQUENCE [LARGE SCALE GENOMIC DNA]</scope>
    <source>
        <strain evidence="3">L.S.2.15 / Lassen #1</strain>
    </source>
</reference>
<keyword evidence="1" id="KW-0812">Transmembrane</keyword>
<sequence length="123" mass="14191">MNDYERLLILLLLLYTITSTTVFTSFISDQKSALLFSIALFINIFMAGYYLVKYATSITSYVLFTLPICLPTALYNWDEIYAQARIAYNEISGVRLPYVNYNTILYTLLLYSVVSAISMWSRN</sequence>
<feature type="transmembrane region" description="Helical" evidence="1">
    <location>
        <begin position="6"/>
        <end position="26"/>
    </location>
</feature>
<proteinExistence type="predicted"/>